<dbReference type="EMBL" id="JAJSOW010000100">
    <property type="protein sequence ID" value="KAI9187080.1"/>
    <property type="molecule type" value="Genomic_DNA"/>
</dbReference>
<dbReference type="Proteomes" id="UP001064489">
    <property type="component" value="Chromosome 3"/>
</dbReference>
<protein>
    <submittedName>
        <fullName evidence="2">Uncharacterized protein</fullName>
    </submittedName>
</protein>
<reference evidence="2" key="1">
    <citation type="journal article" date="2022" name="Plant J.">
        <title>Strategies of tolerance reflected in two North American maple genomes.</title>
        <authorList>
            <person name="McEvoy S.L."/>
            <person name="Sezen U.U."/>
            <person name="Trouern-Trend A."/>
            <person name="McMahon S.M."/>
            <person name="Schaberg P.G."/>
            <person name="Yang J."/>
            <person name="Wegrzyn J.L."/>
            <person name="Swenson N.G."/>
        </authorList>
    </citation>
    <scope>NUCLEOTIDE SEQUENCE</scope>
    <source>
        <strain evidence="2">91603</strain>
    </source>
</reference>
<reference evidence="2" key="2">
    <citation type="submission" date="2023-02" db="EMBL/GenBank/DDBJ databases">
        <authorList>
            <person name="Swenson N.G."/>
            <person name="Wegrzyn J.L."/>
            <person name="Mcevoy S.L."/>
        </authorList>
    </citation>
    <scope>NUCLEOTIDE SEQUENCE</scope>
    <source>
        <strain evidence="2">91603</strain>
        <tissue evidence="2">Leaf</tissue>
    </source>
</reference>
<evidence type="ECO:0000313" key="2">
    <source>
        <dbReference type="EMBL" id="KAI9187080.1"/>
    </source>
</evidence>
<accession>A0AAD5NXM6</accession>
<evidence type="ECO:0000313" key="3">
    <source>
        <dbReference type="Proteomes" id="UP001064489"/>
    </source>
</evidence>
<sequence length="347" mass="40212">MEIEQKPQHVLPDQHVHSQDLVQSTSLQHMPPIDIGAEHPFIHSTGTEIPSLSAPKELTPVGDRRRYSSYLQRTSLTHPVDCTELDRISQPLQRQDRVRRPGWQQQTPYTDPSRPKRPRIRPQPPHVWTPHALIDLDHLVTYQAYKRNSTGELRNVDLLEPVGVPWFHRFQTNIMELEDTHMDAYLHILWKRQRYYSTVYGPRINILDSQFYSWLLYDWERLMGSGTDKPRCSWSLFKHQWSADELKVMPHLQRYSSGTLMLGLSLTIGGLEHRLLLCHDCPHLLHDRVVVLSEDEACRPSIGRPDCLFDFGFKTTRDAMSDGTTHEEGWSIGIIGTEYASISVSLL</sequence>
<organism evidence="2 3">
    <name type="scientific">Acer negundo</name>
    <name type="common">Box elder</name>
    <dbReference type="NCBI Taxonomy" id="4023"/>
    <lineage>
        <taxon>Eukaryota</taxon>
        <taxon>Viridiplantae</taxon>
        <taxon>Streptophyta</taxon>
        <taxon>Embryophyta</taxon>
        <taxon>Tracheophyta</taxon>
        <taxon>Spermatophyta</taxon>
        <taxon>Magnoliopsida</taxon>
        <taxon>eudicotyledons</taxon>
        <taxon>Gunneridae</taxon>
        <taxon>Pentapetalae</taxon>
        <taxon>rosids</taxon>
        <taxon>malvids</taxon>
        <taxon>Sapindales</taxon>
        <taxon>Sapindaceae</taxon>
        <taxon>Hippocastanoideae</taxon>
        <taxon>Acereae</taxon>
        <taxon>Acer</taxon>
    </lineage>
</organism>
<comment type="caution">
    <text evidence="2">The sequence shown here is derived from an EMBL/GenBank/DDBJ whole genome shotgun (WGS) entry which is preliminary data.</text>
</comment>
<name>A0AAD5NXM6_ACENE</name>
<keyword evidence="3" id="KW-1185">Reference proteome</keyword>
<evidence type="ECO:0000256" key="1">
    <source>
        <dbReference type="SAM" id="MobiDB-lite"/>
    </source>
</evidence>
<feature type="region of interest" description="Disordered" evidence="1">
    <location>
        <begin position="86"/>
        <end position="124"/>
    </location>
</feature>
<proteinExistence type="predicted"/>
<dbReference type="AlphaFoldDB" id="A0AAD5NXM6"/>
<gene>
    <name evidence="2" type="ORF">LWI28_024170</name>
</gene>